<feature type="compositionally biased region" description="Basic and acidic residues" evidence="1">
    <location>
        <begin position="135"/>
        <end position="154"/>
    </location>
</feature>
<keyword evidence="2" id="KW-1133">Transmembrane helix</keyword>
<proteinExistence type="predicted"/>
<dbReference type="AlphaFoldDB" id="H8ZGK3"/>
<accession>H8ZGK3</accession>
<dbReference type="HOGENOM" id="CLU_717831_0_0_1"/>
<feature type="transmembrane region" description="Helical" evidence="2">
    <location>
        <begin position="9"/>
        <end position="32"/>
    </location>
</feature>
<reference evidence="3" key="1">
    <citation type="submission" date="2011-03" db="EMBL/GenBank/DDBJ databases">
        <title>The Genome Sequence of Nematocida sp1 strain ERTm2.</title>
        <authorList>
            <consortium name="The Broad Institute Genome Sequencing Platform"/>
            <consortium name="The Broad Institute Genome Sequencing Center for Infectious Disease"/>
            <person name="Cuomo C."/>
            <person name="Troemel E."/>
            <person name="Young S.K."/>
            <person name="Zeng Q."/>
            <person name="Gargeya S."/>
            <person name="Fitzgerald M."/>
            <person name="Haas B."/>
            <person name="Abouelleil A."/>
            <person name="Alvarado L."/>
            <person name="Arachchi H.M."/>
            <person name="Berlin A."/>
            <person name="Brown A."/>
            <person name="Chapman S.B."/>
            <person name="Chen Z."/>
            <person name="Dunbar C."/>
            <person name="Freedman E."/>
            <person name="Gearin G."/>
            <person name="Gellesch M."/>
            <person name="Goldberg J."/>
            <person name="Griggs A."/>
            <person name="Gujja S."/>
            <person name="Heilman E.R."/>
            <person name="Heiman D."/>
            <person name="Howarth C."/>
            <person name="Larson L."/>
            <person name="Lui A."/>
            <person name="MacDonald P.J.P."/>
            <person name="Mehta T."/>
            <person name="Montmayeur A."/>
            <person name="Murphy C."/>
            <person name="Neiman D."/>
            <person name="Pearson M."/>
            <person name="Priest M."/>
            <person name="Roberts A."/>
            <person name="Saif S."/>
            <person name="Shea T."/>
            <person name="Shenoy N."/>
            <person name="Sisk P."/>
            <person name="Stolte C."/>
            <person name="Sykes S."/>
            <person name="White J."/>
            <person name="Yandava C."/>
            <person name="Wortman J."/>
            <person name="Nusbaum C."/>
            <person name="Birren B."/>
        </authorList>
    </citation>
    <scope>NUCLEOTIDE SEQUENCE</scope>
    <source>
        <strain evidence="3">ERTm2</strain>
    </source>
</reference>
<feature type="compositionally biased region" description="Basic and acidic residues" evidence="1">
    <location>
        <begin position="175"/>
        <end position="184"/>
    </location>
</feature>
<evidence type="ECO:0000256" key="1">
    <source>
        <dbReference type="SAM" id="MobiDB-lite"/>
    </source>
</evidence>
<feature type="region of interest" description="Disordered" evidence="1">
    <location>
        <begin position="43"/>
        <end position="184"/>
    </location>
</feature>
<evidence type="ECO:0000256" key="2">
    <source>
        <dbReference type="SAM" id="Phobius"/>
    </source>
</evidence>
<gene>
    <name evidence="3" type="ORF">NERG_02724</name>
</gene>
<dbReference type="Proteomes" id="UP000005622">
    <property type="component" value="Unassembled WGS sequence"/>
</dbReference>
<evidence type="ECO:0000313" key="3">
    <source>
        <dbReference type="EMBL" id="EHY64230.1"/>
    </source>
</evidence>
<feature type="non-terminal residue" evidence="3">
    <location>
        <position position="385"/>
    </location>
</feature>
<dbReference type="EMBL" id="JH604701">
    <property type="protein sequence ID" value="EHY64230.1"/>
    <property type="molecule type" value="Genomic_DNA"/>
</dbReference>
<sequence>MEAMHKKDIIAKVSAVGIVILGLAVFGIYLGVRTDALQNAWQGGEKSALPPSLHSMGRKRGKIRNQPAVKKEAEKADTVSSESDSTSKTNANTACVSAVGVSADDEAPERLKEKNSKGKLEKKTEGINTGVLGSNEKEIEERKSEKTEDKHALDRQGTSDATICGSSDLLDAPMLDERKPPLSIEEEKRKRDLAKQAVDIAEKEYEKEVACLEELGRAAELSQSIFQNKNKEFARVEASYIESKWEYDSVYEEVSSITQEVNKYCISPINAQIAPTIRLECSSEIKSSGVLLKEIKELSNILETEKEKNKPRLKCIEKMQKTVYNSREDSARYYSSVVDMEKNLIIILEYTLEMYKKIYEKEKLQLFVREKEAEYFKKNNEGKES</sequence>
<protein>
    <submittedName>
        <fullName evidence="3">Uncharacterized protein</fullName>
    </submittedName>
</protein>
<name>H8ZGK3_NEMA1</name>
<feature type="compositionally biased region" description="Polar residues" evidence="1">
    <location>
        <begin position="156"/>
        <end position="165"/>
    </location>
</feature>
<keyword evidence="2" id="KW-0472">Membrane</keyword>
<keyword evidence="2" id="KW-0812">Transmembrane</keyword>
<feature type="compositionally biased region" description="Polar residues" evidence="1">
    <location>
        <begin position="78"/>
        <end position="95"/>
    </location>
</feature>
<organism evidence="3">
    <name type="scientific">Nematocida ausubeli (strain ATCC PRA-371 / ERTm2)</name>
    <name type="common">Nematode killer fungus</name>
    <dbReference type="NCBI Taxonomy" id="1913371"/>
    <lineage>
        <taxon>Eukaryota</taxon>
        <taxon>Fungi</taxon>
        <taxon>Fungi incertae sedis</taxon>
        <taxon>Microsporidia</taxon>
        <taxon>Nematocida</taxon>
    </lineage>
</organism>
<feature type="compositionally biased region" description="Basic and acidic residues" evidence="1">
    <location>
        <begin position="108"/>
        <end position="125"/>
    </location>
</feature>